<keyword evidence="2" id="KW-1185">Reference proteome</keyword>
<sequence length="178" mass="21113">MIHHHFQSRLRTGYLKKPSQTHNHMHRLFANISLSQNGIRGYYHASEHRFIYAWRLSRNSFLSPSDHLVENSVFRSSFSSFILWTVRQTHCFSFYPGSLFCLRFRSFFSRDTELSFLSTHIYLLHHDKRCSRATGPLHLHAEARGRDCRCSVLRFCGRHLHYAHPSCIGCLGIWKQRF</sequence>
<protein>
    <submittedName>
        <fullName evidence="1">Uncharacterized protein</fullName>
    </submittedName>
</protein>
<gene>
    <name evidence="1" type="ORF">SCHPADRAFT_386580</name>
</gene>
<evidence type="ECO:0000313" key="1">
    <source>
        <dbReference type="EMBL" id="KLO13064.1"/>
    </source>
</evidence>
<dbReference type="EMBL" id="KQ085966">
    <property type="protein sequence ID" value="KLO13064.1"/>
    <property type="molecule type" value="Genomic_DNA"/>
</dbReference>
<name>A0A0H2RMG7_9AGAM</name>
<proteinExistence type="predicted"/>
<organism evidence="1 2">
    <name type="scientific">Schizopora paradoxa</name>
    <dbReference type="NCBI Taxonomy" id="27342"/>
    <lineage>
        <taxon>Eukaryota</taxon>
        <taxon>Fungi</taxon>
        <taxon>Dikarya</taxon>
        <taxon>Basidiomycota</taxon>
        <taxon>Agaricomycotina</taxon>
        <taxon>Agaricomycetes</taxon>
        <taxon>Hymenochaetales</taxon>
        <taxon>Schizoporaceae</taxon>
        <taxon>Schizopora</taxon>
    </lineage>
</organism>
<reference evidence="1 2" key="1">
    <citation type="submission" date="2015-04" db="EMBL/GenBank/DDBJ databases">
        <title>Complete genome sequence of Schizopora paradoxa KUC8140, a cosmopolitan wood degrader in East Asia.</title>
        <authorList>
            <consortium name="DOE Joint Genome Institute"/>
            <person name="Min B."/>
            <person name="Park H."/>
            <person name="Jang Y."/>
            <person name="Kim J.-J."/>
            <person name="Kim K.H."/>
            <person name="Pangilinan J."/>
            <person name="Lipzen A."/>
            <person name="Riley R."/>
            <person name="Grigoriev I.V."/>
            <person name="Spatafora J.W."/>
            <person name="Choi I.-G."/>
        </authorList>
    </citation>
    <scope>NUCLEOTIDE SEQUENCE [LARGE SCALE GENOMIC DNA]</scope>
    <source>
        <strain evidence="1 2">KUC8140</strain>
    </source>
</reference>
<accession>A0A0H2RMG7</accession>
<dbReference type="AlphaFoldDB" id="A0A0H2RMG7"/>
<evidence type="ECO:0000313" key="2">
    <source>
        <dbReference type="Proteomes" id="UP000053477"/>
    </source>
</evidence>
<dbReference type="InParanoid" id="A0A0H2RMG7"/>
<dbReference type="Proteomes" id="UP000053477">
    <property type="component" value="Unassembled WGS sequence"/>
</dbReference>